<reference evidence="2 3" key="1">
    <citation type="submission" date="2024-01" db="EMBL/GenBank/DDBJ databases">
        <authorList>
            <person name="Allen C."/>
            <person name="Tagirdzhanova G."/>
        </authorList>
    </citation>
    <scope>NUCLEOTIDE SEQUENCE [LARGE SCALE GENOMIC DNA]</scope>
</reference>
<organism evidence="2 3">
    <name type="scientific">Sporothrix eucalyptigena</name>
    <dbReference type="NCBI Taxonomy" id="1812306"/>
    <lineage>
        <taxon>Eukaryota</taxon>
        <taxon>Fungi</taxon>
        <taxon>Dikarya</taxon>
        <taxon>Ascomycota</taxon>
        <taxon>Pezizomycotina</taxon>
        <taxon>Sordariomycetes</taxon>
        <taxon>Sordariomycetidae</taxon>
        <taxon>Ophiostomatales</taxon>
        <taxon>Ophiostomataceae</taxon>
        <taxon>Sporothrix</taxon>
    </lineage>
</organism>
<dbReference type="EMBL" id="CAWUHD010000011">
    <property type="protein sequence ID" value="CAK7213363.1"/>
    <property type="molecule type" value="Genomic_DNA"/>
</dbReference>
<keyword evidence="3" id="KW-1185">Reference proteome</keyword>
<feature type="region of interest" description="Disordered" evidence="1">
    <location>
        <begin position="173"/>
        <end position="310"/>
    </location>
</feature>
<evidence type="ECO:0000313" key="2">
    <source>
        <dbReference type="EMBL" id="CAK7213363.1"/>
    </source>
</evidence>
<protein>
    <submittedName>
        <fullName evidence="2">Uncharacterized protein</fullName>
    </submittedName>
</protein>
<feature type="region of interest" description="Disordered" evidence="1">
    <location>
        <begin position="1"/>
        <end position="55"/>
    </location>
</feature>
<sequence>MPQTTATDPLKGTFPTPNSAPEQTPATTSHAETDPLSWCDPKTKHPKSNSPLLPGRPNGVHYTTCGTYFGPHIDMAEPGRHCCSPTDRHKCCHAETPHTMRDKTRTLSAMSYLMPSEAARRELLTKQCYTKLFPELGSGLDNHLLQKLYHSGGYDADTVSNRTGQSDLAVYYHSSDSQGNNADDETANKGNDKKAARKAVSKDTDKDDKETCKGKGKESEEAVTQDKVKNKAKDKAVESQAKTNDKRVSRSPVKYLNLRKKKTSENKKTDAPTTDTTTNNTANTAAKPANTVTSTIDDNGGEGSSTGITRASRKMVTVPLQEPVEKLVFREYDTLDDFFRHGDNESDNFDVPSRKSDTSSNKEQPEKPKGLRESLWYLISQRMPSNNKH</sequence>
<accession>A0ABP0B193</accession>
<proteinExistence type="predicted"/>
<dbReference type="Proteomes" id="UP001642482">
    <property type="component" value="Unassembled WGS sequence"/>
</dbReference>
<name>A0ABP0B193_9PEZI</name>
<feature type="region of interest" description="Disordered" evidence="1">
    <location>
        <begin position="339"/>
        <end position="389"/>
    </location>
</feature>
<feature type="compositionally biased region" description="Basic and acidic residues" evidence="1">
    <location>
        <begin position="363"/>
        <end position="372"/>
    </location>
</feature>
<evidence type="ECO:0000256" key="1">
    <source>
        <dbReference type="SAM" id="MobiDB-lite"/>
    </source>
</evidence>
<feature type="compositionally biased region" description="Basic and acidic residues" evidence="1">
    <location>
        <begin position="186"/>
        <end position="248"/>
    </location>
</feature>
<evidence type="ECO:0000313" key="3">
    <source>
        <dbReference type="Proteomes" id="UP001642482"/>
    </source>
</evidence>
<gene>
    <name evidence="2" type="ORF">SEUCBS140593_001813</name>
</gene>
<comment type="caution">
    <text evidence="2">The sequence shown here is derived from an EMBL/GenBank/DDBJ whole genome shotgun (WGS) entry which is preliminary data.</text>
</comment>
<feature type="compositionally biased region" description="Low complexity" evidence="1">
    <location>
        <begin position="271"/>
        <end position="291"/>
    </location>
</feature>
<feature type="compositionally biased region" description="Polar residues" evidence="1">
    <location>
        <begin position="15"/>
        <end position="30"/>
    </location>
</feature>